<evidence type="ECO:0000313" key="3">
    <source>
        <dbReference type="Proteomes" id="UP000019487"/>
    </source>
</evidence>
<keyword evidence="3" id="KW-1185">Reference proteome</keyword>
<gene>
    <name evidence="2" type="ORF">SBOR_3257</name>
</gene>
<evidence type="ECO:0000313" key="2">
    <source>
        <dbReference type="EMBL" id="ESZ96361.1"/>
    </source>
</evidence>
<dbReference type="Proteomes" id="UP000019487">
    <property type="component" value="Unassembled WGS sequence"/>
</dbReference>
<dbReference type="EMBL" id="AYSA01000140">
    <property type="protein sequence ID" value="ESZ96361.1"/>
    <property type="molecule type" value="Genomic_DNA"/>
</dbReference>
<keyword evidence="1" id="KW-1133">Transmembrane helix</keyword>
<evidence type="ECO:0000256" key="1">
    <source>
        <dbReference type="SAM" id="Phobius"/>
    </source>
</evidence>
<feature type="transmembrane region" description="Helical" evidence="1">
    <location>
        <begin position="44"/>
        <end position="65"/>
    </location>
</feature>
<comment type="caution">
    <text evidence="2">The sequence shown here is derived from an EMBL/GenBank/DDBJ whole genome shotgun (WGS) entry which is preliminary data.</text>
</comment>
<dbReference type="OrthoDB" id="5392605at2759"/>
<dbReference type="STRING" id="1432307.W9CKJ8"/>
<sequence length="246" mass="26761">MARLISRTSSRPTTLLIALLTLANNTLSSLLIHQLPDDPFHLAVHYSFYLHFANVLSIFGVIGALRKHPLSILLFSTYLLLDTLLSAIPRLLLLTLLSKSSSIICAPNSTTSLDFSTRSPSSLSPASSPISAYTYSLSSHIPPNTHIPTFSDYMSPMDMDGEQRWTANGCARIVQLGYVTLMVGVVAAMGLQVLGALCVRDYAGDLFLVEREKEIELELEMGLGEGGVEGVGRGDRDGGKGKTWRY</sequence>
<protein>
    <submittedName>
        <fullName evidence="2">Uncharacterized protein</fullName>
    </submittedName>
</protein>
<feature type="transmembrane region" description="Helical" evidence="1">
    <location>
        <begin position="176"/>
        <end position="199"/>
    </location>
</feature>
<dbReference type="AlphaFoldDB" id="W9CKJ8"/>
<accession>W9CKJ8</accession>
<organism evidence="2 3">
    <name type="scientific">Sclerotinia borealis (strain F-4128)</name>
    <dbReference type="NCBI Taxonomy" id="1432307"/>
    <lineage>
        <taxon>Eukaryota</taxon>
        <taxon>Fungi</taxon>
        <taxon>Dikarya</taxon>
        <taxon>Ascomycota</taxon>
        <taxon>Pezizomycotina</taxon>
        <taxon>Leotiomycetes</taxon>
        <taxon>Helotiales</taxon>
        <taxon>Sclerotiniaceae</taxon>
        <taxon>Sclerotinia</taxon>
    </lineage>
</organism>
<feature type="transmembrane region" description="Helical" evidence="1">
    <location>
        <begin position="72"/>
        <end position="92"/>
    </location>
</feature>
<reference evidence="2 3" key="1">
    <citation type="journal article" date="2014" name="Genome Announc.">
        <title>Draft genome sequence of Sclerotinia borealis, a psychrophilic plant pathogenic fungus.</title>
        <authorList>
            <person name="Mardanov A.V."/>
            <person name="Beletsky A.V."/>
            <person name="Kadnikov V.V."/>
            <person name="Ignatov A.N."/>
            <person name="Ravin N.V."/>
        </authorList>
    </citation>
    <scope>NUCLEOTIDE SEQUENCE [LARGE SCALE GENOMIC DNA]</scope>
    <source>
        <strain evidence="3">F-4157</strain>
    </source>
</reference>
<name>W9CKJ8_SCLBF</name>
<keyword evidence="1" id="KW-0812">Transmembrane</keyword>
<dbReference type="HOGENOM" id="CLU_1129638_0_0_1"/>
<proteinExistence type="predicted"/>
<keyword evidence="1" id="KW-0472">Membrane</keyword>